<dbReference type="PANTHER" id="PTHR42942">
    <property type="entry name" value="6-O-METHYLGUANINE DNA METHYLTRANSFERASE"/>
    <property type="match status" value="1"/>
</dbReference>
<dbReference type="Proteomes" id="UP000267128">
    <property type="component" value="Unassembled WGS sequence"/>
</dbReference>
<dbReference type="GO" id="GO:0008168">
    <property type="term" value="F:methyltransferase activity"/>
    <property type="evidence" value="ECO:0007669"/>
    <property type="project" value="UniProtKB-KW"/>
</dbReference>
<dbReference type="AlphaFoldDB" id="A0A3N0CS45"/>
<dbReference type="GO" id="GO:0006281">
    <property type="term" value="P:DNA repair"/>
    <property type="evidence" value="ECO:0007669"/>
    <property type="project" value="InterPro"/>
</dbReference>
<dbReference type="RefSeq" id="WP_123225665.1">
    <property type="nucleotide sequence ID" value="NZ_RJSE01000001.1"/>
</dbReference>
<accession>A0A3N0CS45</accession>
<dbReference type="InterPro" id="IPR014048">
    <property type="entry name" value="MethylDNA_cys_MeTrfase_DNA-bd"/>
</dbReference>
<protein>
    <submittedName>
        <fullName evidence="3">Cysteine methyltransferase</fullName>
    </submittedName>
</protein>
<dbReference type="PANTHER" id="PTHR42942:SF1">
    <property type="entry name" value="ALKYLTRANSFERASE-LIKE PROTEIN 1"/>
    <property type="match status" value="1"/>
</dbReference>
<dbReference type="InterPro" id="IPR036388">
    <property type="entry name" value="WH-like_DNA-bd_sf"/>
</dbReference>
<keyword evidence="1" id="KW-0227">DNA damage</keyword>
<dbReference type="CDD" id="cd06445">
    <property type="entry name" value="ATase"/>
    <property type="match status" value="1"/>
</dbReference>
<dbReference type="SUPFAM" id="SSF46767">
    <property type="entry name" value="Methylated DNA-protein cysteine methyltransferase, C-terminal domain"/>
    <property type="match status" value="1"/>
</dbReference>
<evidence type="ECO:0000256" key="1">
    <source>
        <dbReference type="ARBA" id="ARBA00022763"/>
    </source>
</evidence>
<dbReference type="Pfam" id="PF01035">
    <property type="entry name" value="DNA_binding_1"/>
    <property type="match status" value="1"/>
</dbReference>
<evidence type="ECO:0000313" key="4">
    <source>
        <dbReference type="Proteomes" id="UP000267128"/>
    </source>
</evidence>
<evidence type="ECO:0000313" key="3">
    <source>
        <dbReference type="EMBL" id="RNL66220.1"/>
    </source>
</evidence>
<keyword evidence="4" id="KW-1185">Reference proteome</keyword>
<dbReference type="InterPro" id="IPR036217">
    <property type="entry name" value="MethylDNA_cys_MeTrfase_DNAb"/>
</dbReference>
<evidence type="ECO:0000259" key="2">
    <source>
        <dbReference type="Pfam" id="PF01035"/>
    </source>
</evidence>
<name>A0A3N0CS45_9ACTN</name>
<keyword evidence="3" id="KW-0808">Transferase</keyword>
<comment type="caution">
    <text evidence="3">The sequence shown here is derived from an EMBL/GenBank/DDBJ whole genome shotgun (WGS) entry which is preliminary data.</text>
</comment>
<reference evidence="3 4" key="1">
    <citation type="submission" date="2018-11" db="EMBL/GenBank/DDBJ databases">
        <authorList>
            <person name="Li F."/>
        </authorList>
    </citation>
    <scope>NUCLEOTIDE SEQUENCE [LARGE SCALE GENOMIC DNA]</scope>
    <source>
        <strain evidence="3 4">Gsoil 097</strain>
    </source>
</reference>
<organism evidence="3 4">
    <name type="scientific">Nocardioides marmoriginsengisoli</name>
    <dbReference type="NCBI Taxonomy" id="661483"/>
    <lineage>
        <taxon>Bacteria</taxon>
        <taxon>Bacillati</taxon>
        <taxon>Actinomycetota</taxon>
        <taxon>Actinomycetes</taxon>
        <taxon>Propionibacteriales</taxon>
        <taxon>Nocardioidaceae</taxon>
        <taxon>Nocardioides</taxon>
    </lineage>
</organism>
<dbReference type="EMBL" id="RJSE01000001">
    <property type="protein sequence ID" value="RNL66220.1"/>
    <property type="molecule type" value="Genomic_DNA"/>
</dbReference>
<proteinExistence type="predicted"/>
<dbReference type="OrthoDB" id="9132167at2"/>
<sequence>MARRLDPDDYVEAVLSIVEQVPPGMVTTYGLIAVAIGQGGPRQVGAVMAGYGGPVPWWRVVRADGSLPPSHDHRAHQEYLGEGTPLRPSGAVDLKKAVWIPSDIHRPLP</sequence>
<dbReference type="GO" id="GO:0032259">
    <property type="term" value="P:methylation"/>
    <property type="evidence" value="ECO:0007669"/>
    <property type="project" value="UniProtKB-KW"/>
</dbReference>
<dbReference type="Gene3D" id="1.10.10.10">
    <property type="entry name" value="Winged helix-like DNA-binding domain superfamily/Winged helix DNA-binding domain"/>
    <property type="match status" value="1"/>
</dbReference>
<gene>
    <name evidence="3" type="ORF">EFK50_00930</name>
</gene>
<keyword evidence="3" id="KW-0489">Methyltransferase</keyword>
<feature type="domain" description="Methylated-DNA-[protein]-cysteine S-methyltransferase DNA binding" evidence="2">
    <location>
        <begin position="12"/>
        <end position="80"/>
    </location>
</feature>
<dbReference type="InterPro" id="IPR052520">
    <property type="entry name" value="ATL_DNA_repair"/>
</dbReference>